<dbReference type="NCBIfam" id="TIGR01443">
    <property type="entry name" value="intein_Cterm"/>
    <property type="match status" value="1"/>
</dbReference>
<dbReference type="SUPFAM" id="SSF51294">
    <property type="entry name" value="Hedgehog/intein (Hint) domain"/>
    <property type="match status" value="1"/>
</dbReference>
<evidence type="ECO:0008006" key="3">
    <source>
        <dbReference type="Google" id="ProtNLM"/>
    </source>
</evidence>
<comment type="caution">
    <text evidence="1">The sequence shown here is derived from an EMBL/GenBank/DDBJ whole genome shotgun (WGS) entry which is preliminary data.</text>
</comment>
<dbReference type="AlphaFoldDB" id="S7WED6"/>
<dbReference type="PATRIC" id="fig|1330047.3.peg.2884"/>
<reference evidence="1 2" key="1">
    <citation type="submission" date="2013-05" db="EMBL/GenBank/DDBJ databases">
        <title>Genome assembly of Acinetobacter junii MTCC 11364.</title>
        <authorList>
            <person name="Khatri I."/>
            <person name="Singh N.K."/>
            <person name="Subramanian S."/>
            <person name="Mayilraj S."/>
        </authorList>
    </citation>
    <scope>NUCLEOTIDE SEQUENCE [LARGE SCALE GENOMIC DNA]</scope>
    <source>
        <strain evidence="1 2">MTCC 11364</strain>
    </source>
</reference>
<evidence type="ECO:0000313" key="1">
    <source>
        <dbReference type="EMBL" id="EPR81436.1"/>
    </source>
</evidence>
<proteinExistence type="predicted"/>
<evidence type="ECO:0000313" key="2">
    <source>
        <dbReference type="Proteomes" id="UP000018420"/>
    </source>
</evidence>
<dbReference type="Gene3D" id="2.170.16.10">
    <property type="entry name" value="Hedgehog/Intein (Hint) domain"/>
    <property type="match status" value="1"/>
</dbReference>
<dbReference type="Proteomes" id="UP000018420">
    <property type="component" value="Unassembled WGS sequence"/>
</dbReference>
<accession>S7WED6</accession>
<sequence>MDTLELKSGMKLIDEQKNQLKIKNISRVNGLTTTYNLTVLDNHTFFVGTNKIWVHNAGKNCSCENTSKAPATSTNPDDILSDIGKNKPVPLTSLEIKKVTEWSEVRLKYLSDAKSQNLSSITDTQVKNLIAKARNSIQKNMTPDDLAAVIKEQRGVKIPDPRNPGKNYDHISEFRQAANSIKNAMGNTDSNTGIIGAMKNISSQGKTNSYEYALLKNELKSLSNLLDYYEKKLR</sequence>
<dbReference type="InterPro" id="IPR036844">
    <property type="entry name" value="Hint_dom_sf"/>
</dbReference>
<name>S7WED6_ACIJU</name>
<dbReference type="InterPro" id="IPR030934">
    <property type="entry name" value="Intein_C"/>
</dbReference>
<dbReference type="EMBL" id="ASYZ01000172">
    <property type="protein sequence ID" value="EPR81436.1"/>
    <property type="molecule type" value="Genomic_DNA"/>
</dbReference>
<protein>
    <recommendedName>
        <fullName evidence="3">Intein C-terminal splicing domain-containing protein</fullName>
    </recommendedName>
</protein>
<gene>
    <name evidence="1" type="ORF">L292_1138</name>
</gene>
<dbReference type="Pfam" id="PF07591">
    <property type="entry name" value="PT-HINT"/>
    <property type="match status" value="1"/>
</dbReference>
<organism evidence="1 2">
    <name type="scientific">Acinetobacter junii CIP 107470 = MTCC 11364</name>
    <dbReference type="NCBI Taxonomy" id="1217666"/>
    <lineage>
        <taxon>Bacteria</taxon>
        <taxon>Pseudomonadati</taxon>
        <taxon>Pseudomonadota</taxon>
        <taxon>Gammaproteobacteria</taxon>
        <taxon>Moraxellales</taxon>
        <taxon>Moraxellaceae</taxon>
        <taxon>Acinetobacter</taxon>
    </lineage>
</organism>